<protein>
    <recommendedName>
        <fullName evidence="3">LssY-like C-terminal domain-containing protein</fullName>
    </recommendedName>
</protein>
<feature type="chain" id="PRO_5032516778" description="LssY-like C-terminal domain-containing protein" evidence="2">
    <location>
        <begin position="20"/>
        <end position="621"/>
    </location>
</feature>
<name>A0A852VJ96_9BACT</name>
<accession>A0A852VJ96</accession>
<dbReference type="SUPFAM" id="SSF48403">
    <property type="entry name" value="Ankyrin repeat"/>
    <property type="match status" value="1"/>
</dbReference>
<dbReference type="InterPro" id="IPR036770">
    <property type="entry name" value="Ankyrin_rpt-contain_sf"/>
</dbReference>
<feature type="compositionally biased region" description="Low complexity" evidence="1">
    <location>
        <begin position="27"/>
        <end position="56"/>
    </location>
</feature>
<feature type="signal peptide" evidence="2">
    <location>
        <begin position="1"/>
        <end position="19"/>
    </location>
</feature>
<keyword evidence="2" id="KW-0732">Signal</keyword>
<evidence type="ECO:0000256" key="2">
    <source>
        <dbReference type="SAM" id="SignalP"/>
    </source>
</evidence>
<dbReference type="InterPro" id="IPR025902">
    <property type="entry name" value="LssY-like-C_dom"/>
</dbReference>
<feature type="domain" description="LssY-like C-terminal" evidence="3">
    <location>
        <begin position="419"/>
        <end position="598"/>
    </location>
</feature>
<evidence type="ECO:0000313" key="5">
    <source>
        <dbReference type="Proteomes" id="UP000564385"/>
    </source>
</evidence>
<dbReference type="Gene3D" id="1.25.40.20">
    <property type="entry name" value="Ankyrin repeat-containing domain"/>
    <property type="match status" value="1"/>
</dbReference>
<sequence>MPNASRAPLLLLAISLTLAGPGSGDHAVAQSQPVPPAQADQQSPPPEAADTAADTQDTPDDELDTAAVTLDLSHTSPLIQKLYQATRETKEQPILDRLAEAKKLIADGADVKATDQYGRTALHWTIFGSSYNTKPKIIVAYEGIADQLIQHGVEINREDIYNDTALDYLLYSPNFEIQTLLIENGATSGFLTAFFHFFNQENGDMPHTIAASVAKSRQADLAPGQTLSVRLNGPVYSEHSRTGDPVEGTVTYPLCKSGENIACPNGELVIAPGTKVQATVLFAQKAPDKYSRPRLVLDFSNIVHADGTRSPLYARVLDVDNARETVRNNEILGIIQPHASTKGSIALAGLGMVNPIAGYTIRGVSAVYGLSIRREILFPAGTDLQIQVVRPSMLKTRDAWSGWPILPVDTQLKALVTAAPIRVYTKDNKPSDVTNLMFLGSQQQLEAAFRESGWFEADSLSMGSAAKSVQATIRGAGYTNAPVSLLTINGKPPDLVFQKSLDTFAKRHHIRIWKEPGTYQGRDVWIGAATHDIAISTAKAKTKWSHRIDPHVDREREWIETDLLYSGTATSYALVDRPHAPKKTANATGDELLTDGQLSIVELGPTKPNILNPPSPVLQSR</sequence>
<evidence type="ECO:0000256" key="1">
    <source>
        <dbReference type="SAM" id="MobiDB-lite"/>
    </source>
</evidence>
<dbReference type="EMBL" id="JACCCU010000002">
    <property type="protein sequence ID" value="NYF91239.1"/>
    <property type="molecule type" value="Genomic_DNA"/>
</dbReference>
<proteinExistence type="predicted"/>
<dbReference type="AlphaFoldDB" id="A0A852VJ96"/>
<evidence type="ECO:0000313" key="4">
    <source>
        <dbReference type="EMBL" id="NYF91239.1"/>
    </source>
</evidence>
<dbReference type="Proteomes" id="UP000564385">
    <property type="component" value="Unassembled WGS sequence"/>
</dbReference>
<organism evidence="4 5">
    <name type="scientific">Tunturiibacter lichenicola</name>
    <dbReference type="NCBI Taxonomy" id="2051959"/>
    <lineage>
        <taxon>Bacteria</taxon>
        <taxon>Pseudomonadati</taxon>
        <taxon>Acidobacteriota</taxon>
        <taxon>Terriglobia</taxon>
        <taxon>Terriglobales</taxon>
        <taxon>Acidobacteriaceae</taxon>
        <taxon>Tunturiibacter</taxon>
    </lineage>
</organism>
<gene>
    <name evidence="4" type="ORF">HDF08_003341</name>
</gene>
<feature type="region of interest" description="Disordered" evidence="1">
    <location>
        <begin position="23"/>
        <end position="60"/>
    </location>
</feature>
<comment type="caution">
    <text evidence="4">The sequence shown here is derived from an EMBL/GenBank/DDBJ whole genome shotgun (WGS) entry which is preliminary data.</text>
</comment>
<evidence type="ECO:0000259" key="3">
    <source>
        <dbReference type="Pfam" id="PF14067"/>
    </source>
</evidence>
<dbReference type="Pfam" id="PF14067">
    <property type="entry name" value="LssY_C"/>
    <property type="match status" value="1"/>
</dbReference>
<reference evidence="4 5" key="1">
    <citation type="submission" date="2020-07" db="EMBL/GenBank/DDBJ databases">
        <title>Genomic Encyclopedia of Type Strains, Phase IV (KMG-V): Genome sequencing to study the core and pangenomes of soil and plant-associated prokaryotes.</title>
        <authorList>
            <person name="Whitman W."/>
        </authorList>
    </citation>
    <scope>NUCLEOTIDE SEQUENCE [LARGE SCALE GENOMIC DNA]</scope>
    <source>
        <strain evidence="4 5">M8UP22</strain>
    </source>
</reference>